<reference evidence="1" key="1">
    <citation type="submission" date="2020-07" db="EMBL/GenBank/DDBJ databases">
        <title>Multicomponent nature underlies the extraordinary mechanical properties of spider dragline silk.</title>
        <authorList>
            <person name="Kono N."/>
            <person name="Nakamura H."/>
            <person name="Mori M."/>
            <person name="Yoshida Y."/>
            <person name="Ohtoshi R."/>
            <person name="Malay A.D."/>
            <person name="Moran D.A.P."/>
            <person name="Tomita M."/>
            <person name="Numata K."/>
            <person name="Arakawa K."/>
        </authorList>
    </citation>
    <scope>NUCLEOTIDE SEQUENCE</scope>
</reference>
<name>A0A8X6JP73_TRICU</name>
<gene>
    <name evidence="1" type="primary">AVEN_251747_1</name>
    <name evidence="1" type="ORF">TNCT_163591</name>
</gene>
<proteinExistence type="predicted"/>
<keyword evidence="2" id="KW-1185">Reference proteome</keyword>
<dbReference type="Proteomes" id="UP000887116">
    <property type="component" value="Unassembled WGS sequence"/>
</dbReference>
<sequence>MIRYLPQEFQPTVQQIYRCKNKEFTAGTIELIIEAKRLQFTKQDLQTVFLSNTETSTKSHAVPDRVDAASGDESGNKWYQKDHGKVFVKHKYVTQIGLLRK</sequence>
<accession>A0A8X6JP73</accession>
<evidence type="ECO:0000313" key="2">
    <source>
        <dbReference type="Proteomes" id="UP000887116"/>
    </source>
</evidence>
<protein>
    <submittedName>
        <fullName evidence="1">Uncharacterized protein</fullName>
    </submittedName>
</protein>
<dbReference type="EMBL" id="BMAO01009806">
    <property type="protein sequence ID" value="GFR33428.1"/>
    <property type="molecule type" value="Genomic_DNA"/>
</dbReference>
<comment type="caution">
    <text evidence="1">The sequence shown here is derived from an EMBL/GenBank/DDBJ whole genome shotgun (WGS) entry which is preliminary data.</text>
</comment>
<organism evidence="1 2">
    <name type="scientific">Trichonephila clavata</name>
    <name type="common">Joro spider</name>
    <name type="synonym">Nephila clavata</name>
    <dbReference type="NCBI Taxonomy" id="2740835"/>
    <lineage>
        <taxon>Eukaryota</taxon>
        <taxon>Metazoa</taxon>
        <taxon>Ecdysozoa</taxon>
        <taxon>Arthropoda</taxon>
        <taxon>Chelicerata</taxon>
        <taxon>Arachnida</taxon>
        <taxon>Araneae</taxon>
        <taxon>Araneomorphae</taxon>
        <taxon>Entelegynae</taxon>
        <taxon>Araneoidea</taxon>
        <taxon>Nephilidae</taxon>
        <taxon>Trichonephila</taxon>
    </lineage>
</organism>
<evidence type="ECO:0000313" key="1">
    <source>
        <dbReference type="EMBL" id="GFR33428.1"/>
    </source>
</evidence>
<dbReference type="AlphaFoldDB" id="A0A8X6JP73"/>